<name>A0ACC2VQV5_9TREE</name>
<gene>
    <name evidence="1" type="ORF">QFC21_003138</name>
</gene>
<proteinExistence type="predicted"/>
<comment type="caution">
    <text evidence="1">The sequence shown here is derived from an EMBL/GenBank/DDBJ whole genome shotgun (WGS) entry which is preliminary data.</text>
</comment>
<dbReference type="Proteomes" id="UP001227268">
    <property type="component" value="Unassembled WGS sequence"/>
</dbReference>
<protein>
    <submittedName>
        <fullName evidence="1">Uncharacterized protein</fullName>
    </submittedName>
</protein>
<dbReference type="EMBL" id="JASBWT010000009">
    <property type="protein sequence ID" value="KAJ9101799.1"/>
    <property type="molecule type" value="Genomic_DNA"/>
</dbReference>
<reference evidence="1" key="1">
    <citation type="submission" date="2023-04" db="EMBL/GenBank/DDBJ databases">
        <title>Draft Genome sequencing of Naganishia species isolated from polar environments using Oxford Nanopore Technology.</title>
        <authorList>
            <person name="Leo P."/>
            <person name="Venkateswaran K."/>
        </authorList>
    </citation>
    <scope>NUCLEOTIDE SEQUENCE</scope>
    <source>
        <strain evidence="1">MNA-CCFEE 5423</strain>
    </source>
</reference>
<keyword evidence="2" id="KW-1185">Reference proteome</keyword>
<accession>A0ACC2VQV5</accession>
<evidence type="ECO:0000313" key="1">
    <source>
        <dbReference type="EMBL" id="KAJ9101799.1"/>
    </source>
</evidence>
<sequence length="73" mass="7468">MSSQNAGTNSPTQQKEDPMGASDTKGNVSKGASGEEQRSHESSMEKSETGPSSAAISDSASKIADPTSANHEK</sequence>
<evidence type="ECO:0000313" key="2">
    <source>
        <dbReference type="Proteomes" id="UP001227268"/>
    </source>
</evidence>
<organism evidence="1 2">
    <name type="scientific">Naganishia friedmannii</name>
    <dbReference type="NCBI Taxonomy" id="89922"/>
    <lineage>
        <taxon>Eukaryota</taxon>
        <taxon>Fungi</taxon>
        <taxon>Dikarya</taxon>
        <taxon>Basidiomycota</taxon>
        <taxon>Agaricomycotina</taxon>
        <taxon>Tremellomycetes</taxon>
        <taxon>Filobasidiales</taxon>
        <taxon>Filobasidiaceae</taxon>
        <taxon>Naganishia</taxon>
    </lineage>
</organism>